<keyword evidence="3" id="KW-0479">Metal-binding</keyword>
<evidence type="ECO:0000256" key="4">
    <source>
        <dbReference type="ARBA" id="ARBA00022801"/>
    </source>
</evidence>
<dbReference type="InterPro" id="IPR020084">
    <property type="entry name" value="NUDIX_hydrolase_CS"/>
</dbReference>
<name>A0ABQ4IRP7_9ACTN</name>
<dbReference type="InterPro" id="IPR000086">
    <property type="entry name" value="NUDIX_hydrolase_dom"/>
</dbReference>
<dbReference type="InterPro" id="IPR015797">
    <property type="entry name" value="NUDIX_hydrolase-like_dom_sf"/>
</dbReference>
<protein>
    <submittedName>
        <fullName evidence="7">NUDIX hydrolase</fullName>
    </submittedName>
</protein>
<comment type="caution">
    <text evidence="7">The sequence shown here is derived from an EMBL/GenBank/DDBJ whole genome shotgun (WGS) entry which is preliminary data.</text>
</comment>
<comment type="cofactor">
    <cofactor evidence="1">
        <name>Mg(2+)</name>
        <dbReference type="ChEBI" id="CHEBI:18420"/>
    </cofactor>
</comment>
<dbReference type="PANTHER" id="PTHR10885:SF0">
    <property type="entry name" value="ISOPENTENYL-DIPHOSPHATE DELTA-ISOMERASE"/>
    <property type="match status" value="1"/>
</dbReference>
<keyword evidence="5" id="KW-0460">Magnesium</keyword>
<keyword evidence="4 7" id="KW-0378">Hydrolase</keyword>
<evidence type="ECO:0000313" key="8">
    <source>
        <dbReference type="Proteomes" id="UP000643165"/>
    </source>
</evidence>
<evidence type="ECO:0000259" key="6">
    <source>
        <dbReference type="PROSITE" id="PS51462"/>
    </source>
</evidence>
<evidence type="ECO:0000256" key="3">
    <source>
        <dbReference type="ARBA" id="ARBA00022723"/>
    </source>
</evidence>
<accession>A0ABQ4IRP7</accession>
<dbReference type="GO" id="GO:0016787">
    <property type="term" value="F:hydrolase activity"/>
    <property type="evidence" value="ECO:0007669"/>
    <property type="project" value="UniProtKB-KW"/>
</dbReference>
<proteinExistence type="inferred from homology"/>
<dbReference type="InterPro" id="IPR024195">
    <property type="entry name" value="NUDIX_hydrolase_YfcD_pred"/>
</dbReference>
<dbReference type="PROSITE" id="PS00893">
    <property type="entry name" value="NUDIX_BOX"/>
    <property type="match status" value="1"/>
</dbReference>
<dbReference type="PANTHER" id="PTHR10885">
    <property type="entry name" value="ISOPENTENYL-DIPHOSPHATE DELTA-ISOMERASE"/>
    <property type="match status" value="1"/>
</dbReference>
<evidence type="ECO:0000313" key="7">
    <source>
        <dbReference type="EMBL" id="GIJ20609.1"/>
    </source>
</evidence>
<organism evidence="7 8">
    <name type="scientific">Micromonospora lutea</name>
    <dbReference type="NCBI Taxonomy" id="419825"/>
    <lineage>
        <taxon>Bacteria</taxon>
        <taxon>Bacillati</taxon>
        <taxon>Actinomycetota</taxon>
        <taxon>Actinomycetes</taxon>
        <taxon>Micromonosporales</taxon>
        <taxon>Micromonosporaceae</taxon>
        <taxon>Micromonospora</taxon>
    </lineage>
</organism>
<keyword evidence="8" id="KW-1185">Reference proteome</keyword>
<dbReference type="PROSITE" id="PS51462">
    <property type="entry name" value="NUDIX"/>
    <property type="match status" value="1"/>
</dbReference>
<evidence type="ECO:0000256" key="5">
    <source>
        <dbReference type="ARBA" id="ARBA00022842"/>
    </source>
</evidence>
<comment type="similarity">
    <text evidence="2">Belongs to the Nudix hydrolase family.</text>
</comment>
<dbReference type="Proteomes" id="UP000643165">
    <property type="component" value="Unassembled WGS sequence"/>
</dbReference>
<evidence type="ECO:0000256" key="2">
    <source>
        <dbReference type="ARBA" id="ARBA00005582"/>
    </source>
</evidence>
<dbReference type="PIRSF" id="PIRSF017340">
    <property type="entry name" value="Nudix_hydro"/>
    <property type="match status" value="1"/>
</dbReference>
<feature type="domain" description="Nudix hydrolase" evidence="6">
    <location>
        <begin position="50"/>
        <end position="182"/>
    </location>
</feature>
<dbReference type="EMBL" id="BOPB01000005">
    <property type="protein sequence ID" value="GIJ20609.1"/>
    <property type="molecule type" value="Genomic_DNA"/>
</dbReference>
<dbReference type="Gene3D" id="3.90.79.10">
    <property type="entry name" value="Nucleoside Triphosphate Pyrophosphohydrolase"/>
    <property type="match status" value="1"/>
</dbReference>
<dbReference type="Pfam" id="PF00293">
    <property type="entry name" value="NUDIX"/>
    <property type="match status" value="1"/>
</dbReference>
<sequence length="193" mass="21495">MSGRELDPDATGHRRYGGSMDELVALYLEGDTSGTVTGTAPRSAVRAGNLPHAATAVLLVDERDRVYVHRRTDTKDVYPGMHDAFAGGVVLAGEDPSEAAARELTEELGVTNCEIQPCLRYWYADTRTNYLAYVFEARYERHRCGPVVHQPSEVADGWWCDLAELVSRLADPSWPFVPDGRVTLDHYLRQVSR</sequence>
<reference evidence="7 8" key="1">
    <citation type="submission" date="2021-01" db="EMBL/GenBank/DDBJ databases">
        <title>Whole genome shotgun sequence of Verrucosispora lutea NBRC 106530.</title>
        <authorList>
            <person name="Komaki H."/>
            <person name="Tamura T."/>
        </authorList>
    </citation>
    <scope>NUCLEOTIDE SEQUENCE [LARGE SCALE GENOMIC DNA]</scope>
    <source>
        <strain evidence="7 8">NBRC 106530</strain>
    </source>
</reference>
<dbReference type="SUPFAM" id="SSF55811">
    <property type="entry name" value="Nudix"/>
    <property type="match status" value="1"/>
</dbReference>
<gene>
    <name evidence="7" type="ORF">Vlu01_12330</name>
</gene>
<dbReference type="CDD" id="cd04697">
    <property type="entry name" value="NUDIX_Hydrolase"/>
    <property type="match status" value="1"/>
</dbReference>
<evidence type="ECO:0000256" key="1">
    <source>
        <dbReference type="ARBA" id="ARBA00001946"/>
    </source>
</evidence>